<dbReference type="PANTHER" id="PTHR11937">
    <property type="entry name" value="ACTIN"/>
    <property type="match status" value="1"/>
</dbReference>
<dbReference type="SUPFAM" id="SSF53067">
    <property type="entry name" value="Actin-like ATPase domain"/>
    <property type="match status" value="1"/>
</dbReference>
<evidence type="ECO:0000313" key="1">
    <source>
        <dbReference type="EMBL" id="NDV34240.1"/>
    </source>
</evidence>
<proteinExistence type="predicted"/>
<dbReference type="Gene3D" id="3.30.420.40">
    <property type="match status" value="1"/>
</dbReference>
<name>A0A6B2LBE5_9EUKA</name>
<sequence>MWSSGRDTGLLVDIGHSGCRLVAIHNSEVVSGMRINNFGGKRLTECFVKLYDGKCYFRDLTPFSCLDQVKCNLCYLSEDFKKDMEACLKNPNPYRKPWHFANTHYFSSELFFVPEALFQPKMILMDVGGLPEQILQLIAKCPLDCKLEMYKNIVLAGGSSLFPGLSSRLYKAIESKSPDRNFIRDFLLQLHGQPDSRLSFLPKDTIHKIAFFVGPLEIHIELCGSTQDRALLKEPNSNSDSEGSSPTEKSGACCAVLDGAEWALLAKFGREEGTLSW</sequence>
<dbReference type="InterPro" id="IPR043129">
    <property type="entry name" value="ATPase_NBD"/>
</dbReference>
<organism evidence="1">
    <name type="scientific">Arcella intermedia</name>
    <dbReference type="NCBI Taxonomy" id="1963864"/>
    <lineage>
        <taxon>Eukaryota</taxon>
        <taxon>Amoebozoa</taxon>
        <taxon>Tubulinea</taxon>
        <taxon>Elardia</taxon>
        <taxon>Arcellinida</taxon>
        <taxon>Sphaerothecina</taxon>
        <taxon>Arcellidae</taxon>
        <taxon>Arcella</taxon>
    </lineage>
</organism>
<protein>
    <submittedName>
        <fullName evidence="1">Uncharacterized protein</fullName>
    </submittedName>
</protein>
<dbReference type="Gene3D" id="3.90.640.10">
    <property type="entry name" value="Actin, Chain A, domain 4"/>
    <property type="match status" value="1"/>
</dbReference>
<dbReference type="Pfam" id="PF00022">
    <property type="entry name" value="Actin"/>
    <property type="match status" value="1"/>
</dbReference>
<accession>A0A6B2LBE5</accession>
<dbReference type="InterPro" id="IPR004000">
    <property type="entry name" value="Actin"/>
</dbReference>
<dbReference type="AlphaFoldDB" id="A0A6B2LBE5"/>
<dbReference type="EMBL" id="GIBP01005271">
    <property type="protein sequence ID" value="NDV34240.1"/>
    <property type="molecule type" value="Transcribed_RNA"/>
</dbReference>
<reference evidence="1" key="1">
    <citation type="journal article" date="2020" name="J. Eukaryot. Microbiol.">
        <title>De novo Sequencing, Assembly and Annotation of the Transcriptome for the Free-Living Testate Amoeba Arcella intermedia.</title>
        <authorList>
            <person name="Ribeiro G.M."/>
            <person name="Porfirio-Sousa A.L."/>
            <person name="Maurer-Alcala X.X."/>
            <person name="Katz L.A."/>
            <person name="Lahr D.J.G."/>
        </authorList>
    </citation>
    <scope>NUCLEOTIDE SEQUENCE</scope>
</reference>